<evidence type="ECO:0000256" key="1">
    <source>
        <dbReference type="ARBA" id="ARBA00023125"/>
    </source>
</evidence>
<sequence>MSVNINKVFLAGNLTRDPEMRFIPSGTAVATLRLAVNRSYTGRDGNRKDEVAYVTVVVWGKQAQVCQEHLKKGSSVMIEGRLQSRSWETEEKEKRSAMEVVAERVHFLGGRRTGPGGEGSESSNTTTEEGEFEYDSA</sequence>
<dbReference type="PIRSF" id="PIRSF002070">
    <property type="entry name" value="SSB"/>
    <property type="match status" value="1"/>
</dbReference>
<accession>A0A1V5MJX8</accession>
<dbReference type="Proteomes" id="UP000485484">
    <property type="component" value="Unassembled WGS sequence"/>
</dbReference>
<gene>
    <name evidence="5" type="primary">ssb</name>
    <name evidence="5" type="ORF">BWY73_00284</name>
</gene>
<dbReference type="CDD" id="cd04496">
    <property type="entry name" value="SSB_OBF"/>
    <property type="match status" value="1"/>
</dbReference>
<proteinExistence type="inferred from homology"/>
<comment type="caution">
    <text evidence="2">Lacks conserved residue(s) required for the propagation of feature annotation.</text>
</comment>
<feature type="compositionally biased region" description="Acidic residues" evidence="4">
    <location>
        <begin position="128"/>
        <end position="137"/>
    </location>
</feature>
<reference evidence="5" key="1">
    <citation type="submission" date="2017-02" db="EMBL/GenBank/DDBJ databases">
        <title>Delving into the versatile metabolic prowess of the omnipresent phylum Bacteroidetes.</title>
        <authorList>
            <person name="Nobu M.K."/>
            <person name="Mei R."/>
            <person name="Narihiro T."/>
            <person name="Kuroda K."/>
            <person name="Liu W.-T."/>
        </authorList>
    </citation>
    <scope>NUCLEOTIDE SEQUENCE</scope>
    <source>
        <strain evidence="5">ADurb.Bin417</strain>
    </source>
</reference>
<name>A0A1V5MJX8_UNCT6</name>
<evidence type="ECO:0000256" key="4">
    <source>
        <dbReference type="SAM" id="MobiDB-lite"/>
    </source>
</evidence>
<evidence type="ECO:0000313" key="5">
    <source>
        <dbReference type="EMBL" id="OPZ93496.1"/>
    </source>
</evidence>
<protein>
    <recommendedName>
        <fullName evidence="2 3">Single-stranded DNA-binding protein</fullName>
        <shortName evidence="2">SSB</shortName>
    </recommendedName>
</protein>
<dbReference type="PANTHER" id="PTHR10302">
    <property type="entry name" value="SINGLE-STRANDED DNA-BINDING PROTEIN"/>
    <property type="match status" value="1"/>
</dbReference>
<comment type="caution">
    <text evidence="5">The sequence shown here is derived from an EMBL/GenBank/DDBJ whole genome shotgun (WGS) entry which is preliminary data.</text>
</comment>
<dbReference type="Pfam" id="PF00436">
    <property type="entry name" value="SSB"/>
    <property type="match status" value="1"/>
</dbReference>
<dbReference type="PROSITE" id="PS50935">
    <property type="entry name" value="SSB"/>
    <property type="match status" value="1"/>
</dbReference>
<comment type="subunit">
    <text evidence="2">Homotetramer.</text>
</comment>
<organism evidence="5">
    <name type="scientific">candidate division TA06 bacterium ADurb.Bin417</name>
    <dbReference type="NCBI Taxonomy" id="1852828"/>
    <lineage>
        <taxon>Bacteria</taxon>
        <taxon>Bacteria division TA06</taxon>
    </lineage>
</organism>
<dbReference type="GO" id="GO:0009295">
    <property type="term" value="C:nucleoid"/>
    <property type="evidence" value="ECO:0007669"/>
    <property type="project" value="TreeGrafter"/>
</dbReference>
<dbReference type="InterPro" id="IPR012340">
    <property type="entry name" value="NA-bd_OB-fold"/>
</dbReference>
<dbReference type="PANTHER" id="PTHR10302:SF27">
    <property type="entry name" value="SINGLE-STRANDED DNA-BINDING PROTEIN"/>
    <property type="match status" value="1"/>
</dbReference>
<evidence type="ECO:0000256" key="2">
    <source>
        <dbReference type="HAMAP-Rule" id="MF_00984"/>
    </source>
</evidence>
<dbReference type="GO" id="GO:0003697">
    <property type="term" value="F:single-stranded DNA binding"/>
    <property type="evidence" value="ECO:0007669"/>
    <property type="project" value="UniProtKB-UniRule"/>
</dbReference>
<dbReference type="NCBIfam" id="TIGR00621">
    <property type="entry name" value="ssb"/>
    <property type="match status" value="1"/>
</dbReference>
<dbReference type="InterPro" id="IPR000424">
    <property type="entry name" value="Primosome_PriB/ssb"/>
</dbReference>
<dbReference type="Gene3D" id="2.40.50.140">
    <property type="entry name" value="Nucleic acid-binding proteins"/>
    <property type="match status" value="1"/>
</dbReference>
<evidence type="ECO:0000256" key="3">
    <source>
        <dbReference type="PIRNR" id="PIRNR002070"/>
    </source>
</evidence>
<dbReference type="AlphaFoldDB" id="A0A1V5MJX8"/>
<dbReference type="EMBL" id="MWAK01000021">
    <property type="protein sequence ID" value="OPZ93496.1"/>
    <property type="molecule type" value="Genomic_DNA"/>
</dbReference>
<dbReference type="HAMAP" id="MF_00984">
    <property type="entry name" value="SSB"/>
    <property type="match status" value="1"/>
</dbReference>
<feature type="region of interest" description="Disordered" evidence="4">
    <location>
        <begin position="107"/>
        <end position="137"/>
    </location>
</feature>
<dbReference type="InterPro" id="IPR011344">
    <property type="entry name" value="ssDNA-bd"/>
</dbReference>
<dbReference type="GO" id="GO:0006260">
    <property type="term" value="P:DNA replication"/>
    <property type="evidence" value="ECO:0007669"/>
    <property type="project" value="InterPro"/>
</dbReference>
<keyword evidence="1 2" id="KW-0238">DNA-binding</keyword>
<dbReference type="SUPFAM" id="SSF50249">
    <property type="entry name" value="Nucleic acid-binding proteins"/>
    <property type="match status" value="1"/>
</dbReference>